<feature type="transmembrane region" description="Helical" evidence="1">
    <location>
        <begin position="105"/>
        <end position="124"/>
    </location>
</feature>
<keyword evidence="1" id="KW-0472">Membrane</keyword>
<protein>
    <submittedName>
        <fullName evidence="2">Uncharacterized protein</fullName>
    </submittedName>
</protein>
<evidence type="ECO:0000313" key="2">
    <source>
        <dbReference type="EMBL" id="VZO40141.1"/>
    </source>
</evidence>
<reference evidence="2 3" key="1">
    <citation type="submission" date="2019-11" db="EMBL/GenBank/DDBJ databases">
        <authorList>
            <person name="Criscuolo A."/>
        </authorList>
    </citation>
    <scope>NUCLEOTIDE SEQUENCE [LARGE SCALE GENOMIC DNA]</scope>
    <source>
        <strain evidence="2">CIP111667</strain>
    </source>
</reference>
<dbReference type="Proteomes" id="UP000419743">
    <property type="component" value="Unassembled WGS sequence"/>
</dbReference>
<keyword evidence="3" id="KW-1185">Reference proteome</keyword>
<feature type="transmembrane region" description="Helical" evidence="1">
    <location>
        <begin position="12"/>
        <end position="31"/>
    </location>
</feature>
<keyword evidence="1" id="KW-0812">Transmembrane</keyword>
<dbReference type="EMBL" id="CACRYJ010000068">
    <property type="protein sequence ID" value="VZO40141.1"/>
    <property type="molecule type" value="Genomic_DNA"/>
</dbReference>
<gene>
    <name evidence="2" type="ORF">HALOF300_04843</name>
</gene>
<proteinExistence type="predicted"/>
<organism evidence="2 3">
    <name type="scientific">Occultella aeris</name>
    <dbReference type="NCBI Taxonomy" id="2761496"/>
    <lineage>
        <taxon>Bacteria</taxon>
        <taxon>Bacillati</taxon>
        <taxon>Actinomycetota</taxon>
        <taxon>Actinomycetes</taxon>
        <taxon>Micrococcales</taxon>
        <taxon>Ruaniaceae</taxon>
        <taxon>Occultella</taxon>
    </lineage>
</organism>
<dbReference type="RefSeq" id="WP_156743421.1">
    <property type="nucleotide sequence ID" value="NZ_CACRYJ010000068.1"/>
</dbReference>
<feature type="transmembrane region" description="Helical" evidence="1">
    <location>
        <begin position="77"/>
        <end position="99"/>
    </location>
</feature>
<feature type="transmembrane region" description="Helical" evidence="1">
    <location>
        <begin position="43"/>
        <end position="65"/>
    </location>
</feature>
<sequence length="144" mass="16642">MLPTLNGRLQSRILVTAILGGIWTLIITPVLPTGAPLGESYRTTFIILLTVIVLGVLWEFLYHFLQQFRWEKDWPTIWGLFTGINEGLLIWLLINLGWIPGVEHVPGWAFVIQFCTTWILIWAVQNGPLRVPFIRWRFNGGRFL</sequence>
<dbReference type="AlphaFoldDB" id="A0A7M4DRP7"/>
<name>A0A7M4DRP7_9MICO</name>
<comment type="caution">
    <text evidence="2">The sequence shown here is derived from an EMBL/GenBank/DDBJ whole genome shotgun (WGS) entry which is preliminary data.</text>
</comment>
<accession>A0A7M4DRP7</accession>
<evidence type="ECO:0000256" key="1">
    <source>
        <dbReference type="SAM" id="Phobius"/>
    </source>
</evidence>
<keyword evidence="1" id="KW-1133">Transmembrane helix</keyword>
<evidence type="ECO:0000313" key="3">
    <source>
        <dbReference type="Proteomes" id="UP000419743"/>
    </source>
</evidence>